<comment type="caution">
    <text evidence="3">The sequence shown here is derived from an EMBL/GenBank/DDBJ whole genome shotgun (WGS) entry which is preliminary data.</text>
</comment>
<protein>
    <submittedName>
        <fullName evidence="3">Uncharacterized protein</fullName>
    </submittedName>
</protein>
<dbReference type="OrthoDB" id="2425321at2759"/>
<feature type="compositionally biased region" description="Low complexity" evidence="1">
    <location>
        <begin position="7"/>
        <end position="30"/>
    </location>
</feature>
<name>A0A1Y2ARI7_9TREE</name>
<organism evidence="3 4">
    <name type="scientific">Naematelia encephala</name>
    <dbReference type="NCBI Taxonomy" id="71784"/>
    <lineage>
        <taxon>Eukaryota</taxon>
        <taxon>Fungi</taxon>
        <taxon>Dikarya</taxon>
        <taxon>Basidiomycota</taxon>
        <taxon>Agaricomycotina</taxon>
        <taxon>Tremellomycetes</taxon>
        <taxon>Tremellales</taxon>
        <taxon>Naemateliaceae</taxon>
        <taxon>Naematelia</taxon>
    </lineage>
</organism>
<gene>
    <name evidence="3" type="ORF">BCR39DRAFT_545010</name>
</gene>
<dbReference type="EMBL" id="MCFC01000060">
    <property type="protein sequence ID" value="ORY25188.1"/>
    <property type="molecule type" value="Genomic_DNA"/>
</dbReference>
<evidence type="ECO:0000313" key="3">
    <source>
        <dbReference type="EMBL" id="ORY25188.1"/>
    </source>
</evidence>
<feature type="region of interest" description="Disordered" evidence="1">
    <location>
        <begin position="1"/>
        <end position="125"/>
    </location>
</feature>
<evidence type="ECO:0000256" key="2">
    <source>
        <dbReference type="SAM" id="Phobius"/>
    </source>
</evidence>
<keyword evidence="2" id="KW-1133">Transmembrane helix</keyword>
<keyword evidence="4" id="KW-1185">Reference proteome</keyword>
<evidence type="ECO:0000313" key="4">
    <source>
        <dbReference type="Proteomes" id="UP000193986"/>
    </source>
</evidence>
<feature type="compositionally biased region" description="Low complexity" evidence="1">
    <location>
        <begin position="43"/>
        <end position="55"/>
    </location>
</feature>
<feature type="region of interest" description="Disordered" evidence="1">
    <location>
        <begin position="423"/>
        <end position="496"/>
    </location>
</feature>
<feature type="compositionally biased region" description="Basic and acidic residues" evidence="1">
    <location>
        <begin position="290"/>
        <end position="307"/>
    </location>
</feature>
<proteinExistence type="predicted"/>
<dbReference type="AlphaFoldDB" id="A0A1Y2ARI7"/>
<dbReference type="Proteomes" id="UP000193986">
    <property type="component" value="Unassembled WGS sequence"/>
</dbReference>
<feature type="compositionally biased region" description="Basic and acidic residues" evidence="1">
    <location>
        <begin position="382"/>
        <end position="391"/>
    </location>
</feature>
<keyword evidence="2" id="KW-0472">Membrane</keyword>
<feature type="transmembrane region" description="Helical" evidence="2">
    <location>
        <begin position="589"/>
        <end position="609"/>
    </location>
</feature>
<sequence length="613" mass="66885">MPPPISHPSTPTTTFPQSTSLPTLASPSPSYQQKNYHPYLIQSTSSSLLTRSNSSPAPPANYLGKHKSSRSMSSLAHKTQDQDGAQEEDRGGYTGTPTSRRSLDSPSRPMMLPRSGTFPSLPIESSSRDKLGSVVELPLDPKSWTPSELARYLAQTLRTGGIDGTSQVLPAPLVEDIKSWVLRHQVTGRKFIRGNSEGWTSSARPPPFLPLLLTISRRLRRASLQGRNTMDESPNAPGSVLMEEDELSESEMTGVRRMANALEARDSASEASGDEGPVPRLRPQWTGGSEKAEVWRRWQERDRDRVPSPHFSRRKPRRESLLSQGGMADAESSPSPEGRHLEAGSEDVEIVTPLLDAGAELDKGGTIRPTIRSASGSSEPPVEDKSIGFDELKKGETGFDELRKGETGLDILRKGEIGLDKLRKQESRTEVTPTPEKPTGIVAVTGLGLSTGDDDTSESEIVRKKGSYSTLRRPRPIPHRTESEDDDAVQSETSASRWTTARRVTIKPTSAQSVFAVPAREKQLQDELAKVLERVRELENKLADIDRPKAVAAVVPFSPTLGGILETFGLASRAPDEGDDALPRRIRELPGYLFLVGVGVGAVMVRVLLGRAR</sequence>
<dbReference type="InParanoid" id="A0A1Y2ARI7"/>
<keyword evidence="2" id="KW-0812">Transmembrane</keyword>
<accession>A0A1Y2ARI7</accession>
<reference evidence="3 4" key="1">
    <citation type="submission" date="2016-07" db="EMBL/GenBank/DDBJ databases">
        <title>Pervasive Adenine N6-methylation of Active Genes in Fungi.</title>
        <authorList>
            <consortium name="DOE Joint Genome Institute"/>
            <person name="Mondo S.J."/>
            <person name="Dannebaum R.O."/>
            <person name="Kuo R.C."/>
            <person name="Labutti K."/>
            <person name="Haridas S."/>
            <person name="Kuo A."/>
            <person name="Salamov A."/>
            <person name="Ahrendt S.R."/>
            <person name="Lipzen A."/>
            <person name="Sullivan W."/>
            <person name="Andreopoulos W.B."/>
            <person name="Clum A."/>
            <person name="Lindquist E."/>
            <person name="Daum C."/>
            <person name="Ramamoorthy G.K."/>
            <person name="Gryganskyi A."/>
            <person name="Culley D."/>
            <person name="Magnuson J.K."/>
            <person name="James T.Y."/>
            <person name="O'Malley M.A."/>
            <person name="Stajich J.E."/>
            <person name="Spatafora J.W."/>
            <person name="Visel A."/>
            <person name="Grigoriev I.V."/>
        </authorList>
    </citation>
    <scope>NUCLEOTIDE SEQUENCE [LARGE SCALE GENOMIC DNA]</scope>
    <source>
        <strain evidence="3 4">68-887.2</strain>
    </source>
</reference>
<feature type="region of interest" description="Disordered" evidence="1">
    <location>
        <begin position="223"/>
        <end position="391"/>
    </location>
</feature>
<evidence type="ECO:0000256" key="1">
    <source>
        <dbReference type="SAM" id="MobiDB-lite"/>
    </source>
</evidence>